<proteinExistence type="predicted"/>
<dbReference type="EMBL" id="KL197710">
    <property type="protein sequence ID" value="KDQ63784.1"/>
    <property type="molecule type" value="Genomic_DNA"/>
</dbReference>
<dbReference type="OrthoDB" id="3358646at2759"/>
<protein>
    <submittedName>
        <fullName evidence="2">Uncharacterized protein</fullName>
    </submittedName>
</protein>
<evidence type="ECO:0000256" key="1">
    <source>
        <dbReference type="SAM" id="MobiDB-lite"/>
    </source>
</evidence>
<dbReference type="HOGENOM" id="CLU_015890_0_0_1"/>
<sequence length="878" mass="94212">MAQPSSDTTFIPRKEFLRAEHTYSSFSLLTLSSSNLIRLYCFPPALIGSLRRYLNFRGLLSASREDVPHNYHEFTLEGKPWSAPKSLDTEILIVDVIKVLLAQGFLFLSTIDYGREADDKLAMAFSKPHPLLDRDPMKGSNSNLRSGSPMLGSPTLMSGSNLTLSQQGPGASPRIPFAVSFPSATILRVISPPLNSTPAILQAVRGSWPRGVMSEKKVGDRSYEFKLKGYRWFQEDTFATDSLNQILSLLTSLDVHAFTLLASLALSSRSRVKDLWIFTGPGPDPSEEGDLDSVRASSELSHFHIDSKATSPQQLNPRRLASSPSLQLFDGSPRVHPSLSQTQLGHRRAATEGAPSAFPYPGSSAMRIMQSSAALRKQSPLGQAHPVYGPTPRPDSTIEEHRIQLPSAVSSTVDMTGIGSAVPYARPPLPTIASMTPSIIYTTDGGSQDAAPREPDIEVYAMPEPTPPVDAAEPMPMPMPISDSHLSAGTMPPLLSSVAFRDSAFSTGSGNRESGWTGTDRAQSCEVFVKWVGGKGSGDGDLETRMGRGVPEDIAEETHAEEEEGESQFPGAWGGASAEGGNGGQNSELLDDASKRRTEHKVVDARVSAPQIAVGIERRSEAGVVGIVPPRLEYIPKGPRPAAPRVSPSTSTPLQRIPESPPPVPAQPLSPSRPSPSRSVTSPYPANIEQLPSGLPSPGPPGSESWPPKKLKKDKDTKSEGDEPQSSSQGWVWVTVEGRDCVAGQGVPATSGKGKNKANGQLPSPGADSPTVRSKKSGKASMSAAVKTIAMIDAAEHSGMTQESPSSSSKKKLFGLGRSRDRDEGPPFSPKSSKSRLVQKSQEFSNLGGMKMPHNYEVEEKAERSRSATKARSRSRKR</sequence>
<gene>
    <name evidence="2" type="ORF">JAAARDRAFT_29829</name>
</gene>
<feature type="region of interest" description="Disordered" evidence="1">
    <location>
        <begin position="631"/>
        <end position="878"/>
    </location>
</feature>
<dbReference type="InParanoid" id="A0A067Q9Y1"/>
<evidence type="ECO:0000313" key="3">
    <source>
        <dbReference type="Proteomes" id="UP000027265"/>
    </source>
</evidence>
<feature type="compositionally biased region" description="Polar residues" evidence="1">
    <location>
        <begin position="830"/>
        <end position="845"/>
    </location>
</feature>
<feature type="compositionally biased region" description="Basic and acidic residues" evidence="1">
    <location>
        <begin position="854"/>
        <end position="866"/>
    </location>
</feature>
<organism evidence="2 3">
    <name type="scientific">Jaapia argillacea MUCL 33604</name>
    <dbReference type="NCBI Taxonomy" id="933084"/>
    <lineage>
        <taxon>Eukaryota</taxon>
        <taxon>Fungi</taxon>
        <taxon>Dikarya</taxon>
        <taxon>Basidiomycota</taxon>
        <taxon>Agaricomycotina</taxon>
        <taxon>Agaricomycetes</taxon>
        <taxon>Agaricomycetidae</taxon>
        <taxon>Jaapiales</taxon>
        <taxon>Jaapiaceae</taxon>
        <taxon>Jaapia</taxon>
    </lineage>
</organism>
<dbReference type="AlphaFoldDB" id="A0A067Q9Y1"/>
<feature type="compositionally biased region" description="Pro residues" evidence="1">
    <location>
        <begin position="659"/>
        <end position="674"/>
    </location>
</feature>
<dbReference type="Proteomes" id="UP000027265">
    <property type="component" value="Unassembled WGS sequence"/>
</dbReference>
<evidence type="ECO:0000313" key="2">
    <source>
        <dbReference type="EMBL" id="KDQ63784.1"/>
    </source>
</evidence>
<feature type="region of interest" description="Disordered" evidence="1">
    <location>
        <begin position="306"/>
        <end position="339"/>
    </location>
</feature>
<dbReference type="PANTHER" id="PTHR38696:SF1">
    <property type="entry name" value="MEDIATOR OF RNA POLYMERASE II TRANSCRIPTION SUBUNIT 13"/>
    <property type="match status" value="1"/>
</dbReference>
<feature type="compositionally biased region" description="Acidic residues" evidence="1">
    <location>
        <begin position="557"/>
        <end position="566"/>
    </location>
</feature>
<accession>A0A067Q9Y1</accession>
<keyword evidence="3" id="KW-1185">Reference proteome</keyword>
<feature type="compositionally biased region" description="Polar residues" evidence="1">
    <location>
        <begin position="308"/>
        <end position="326"/>
    </location>
</feature>
<feature type="compositionally biased region" description="Gly residues" evidence="1">
    <location>
        <begin position="572"/>
        <end position="584"/>
    </location>
</feature>
<feature type="region of interest" description="Disordered" evidence="1">
    <location>
        <begin position="557"/>
        <end position="589"/>
    </location>
</feature>
<feature type="compositionally biased region" description="Low complexity" evidence="1">
    <location>
        <begin position="675"/>
        <end position="685"/>
    </location>
</feature>
<feature type="compositionally biased region" description="Basic residues" evidence="1">
    <location>
        <begin position="867"/>
        <end position="878"/>
    </location>
</feature>
<dbReference type="PANTHER" id="PTHR38696">
    <property type="entry name" value="MEDIATOR OF RNA POLYMERASE II TRANSCRIPTION SUBUNIT 13"/>
    <property type="match status" value="1"/>
</dbReference>
<name>A0A067Q9Y1_9AGAM</name>
<reference evidence="3" key="1">
    <citation type="journal article" date="2014" name="Proc. Natl. Acad. Sci. U.S.A.">
        <title>Extensive sampling of basidiomycete genomes demonstrates inadequacy of the white-rot/brown-rot paradigm for wood decay fungi.</title>
        <authorList>
            <person name="Riley R."/>
            <person name="Salamov A.A."/>
            <person name="Brown D.W."/>
            <person name="Nagy L.G."/>
            <person name="Floudas D."/>
            <person name="Held B.W."/>
            <person name="Levasseur A."/>
            <person name="Lombard V."/>
            <person name="Morin E."/>
            <person name="Otillar R."/>
            <person name="Lindquist E.A."/>
            <person name="Sun H."/>
            <person name="LaButti K.M."/>
            <person name="Schmutz J."/>
            <person name="Jabbour D."/>
            <person name="Luo H."/>
            <person name="Baker S.E."/>
            <person name="Pisabarro A.G."/>
            <person name="Walton J.D."/>
            <person name="Blanchette R.A."/>
            <person name="Henrissat B."/>
            <person name="Martin F."/>
            <person name="Cullen D."/>
            <person name="Hibbett D.S."/>
            <person name="Grigoriev I.V."/>
        </authorList>
    </citation>
    <scope>NUCLEOTIDE SEQUENCE [LARGE SCALE GENOMIC DNA]</scope>
    <source>
        <strain evidence="3">MUCL 33604</strain>
    </source>
</reference>